<dbReference type="GO" id="GO:0016887">
    <property type="term" value="F:ATP hydrolysis activity"/>
    <property type="evidence" value="ECO:0007669"/>
    <property type="project" value="InterPro"/>
</dbReference>
<reference evidence="3 4" key="1">
    <citation type="journal article" date="2019" name="Sci. Rep.">
        <title>Nanopore sequencing improves the draft genome of the human pathogenic amoeba Naegleria fowleri.</title>
        <authorList>
            <person name="Liechti N."/>
            <person name="Schurch N."/>
            <person name="Bruggmann R."/>
            <person name="Wittwer M."/>
        </authorList>
    </citation>
    <scope>NUCLEOTIDE SEQUENCE [LARGE SCALE GENOMIC DNA]</scope>
    <source>
        <strain evidence="3 4">ATCC 30894</strain>
    </source>
</reference>
<name>A0A6A5BK36_NAEFO</name>
<dbReference type="InterPro" id="IPR027417">
    <property type="entry name" value="P-loop_NTPase"/>
</dbReference>
<feature type="domain" description="AAA+ ATPase" evidence="2">
    <location>
        <begin position="168"/>
        <end position="306"/>
    </location>
</feature>
<protein>
    <recommendedName>
        <fullName evidence="2">AAA+ ATPase domain-containing protein</fullName>
    </recommendedName>
</protein>
<accession>A0A6A5BK36</accession>
<dbReference type="EMBL" id="VFQX01000048">
    <property type="protein sequence ID" value="KAF0975256.1"/>
    <property type="molecule type" value="Genomic_DNA"/>
</dbReference>
<dbReference type="InterPro" id="IPR003959">
    <property type="entry name" value="ATPase_AAA_core"/>
</dbReference>
<organism evidence="3 4">
    <name type="scientific">Naegleria fowleri</name>
    <name type="common">Brain eating amoeba</name>
    <dbReference type="NCBI Taxonomy" id="5763"/>
    <lineage>
        <taxon>Eukaryota</taxon>
        <taxon>Discoba</taxon>
        <taxon>Heterolobosea</taxon>
        <taxon>Tetramitia</taxon>
        <taxon>Eutetramitia</taxon>
        <taxon>Vahlkampfiidae</taxon>
        <taxon>Naegleria</taxon>
    </lineage>
</organism>
<dbReference type="SUPFAM" id="SSF52540">
    <property type="entry name" value="P-loop containing nucleoside triphosphate hydrolases"/>
    <property type="match status" value="1"/>
</dbReference>
<dbReference type="Gene3D" id="3.40.50.300">
    <property type="entry name" value="P-loop containing nucleotide triphosphate hydrolases"/>
    <property type="match status" value="1"/>
</dbReference>
<dbReference type="RefSeq" id="XP_044559969.1">
    <property type="nucleotide sequence ID" value="XM_044709597.1"/>
</dbReference>
<dbReference type="Gene3D" id="1.10.8.60">
    <property type="match status" value="1"/>
</dbReference>
<evidence type="ECO:0000259" key="2">
    <source>
        <dbReference type="SMART" id="SM00382"/>
    </source>
</evidence>
<feature type="region of interest" description="Disordered" evidence="1">
    <location>
        <begin position="72"/>
        <end position="98"/>
    </location>
</feature>
<proteinExistence type="predicted"/>
<dbReference type="InterPro" id="IPR052267">
    <property type="entry name" value="N-DRC_Component"/>
</dbReference>
<dbReference type="OrthoDB" id="3046016at2759"/>
<gene>
    <name evidence="3" type="ORF">FDP41_006008</name>
</gene>
<evidence type="ECO:0000256" key="1">
    <source>
        <dbReference type="SAM" id="MobiDB-lite"/>
    </source>
</evidence>
<dbReference type="AlphaFoldDB" id="A0A6A5BK36"/>
<dbReference type="VEuPathDB" id="AmoebaDB:FDP41_006008"/>
<comment type="caution">
    <text evidence="3">The sequence shown here is derived from an EMBL/GenBank/DDBJ whole genome shotgun (WGS) entry which is preliminary data.</text>
</comment>
<feature type="compositionally biased region" description="Basic and acidic residues" evidence="1">
    <location>
        <begin position="78"/>
        <end position="97"/>
    </location>
</feature>
<dbReference type="SMART" id="SM00382">
    <property type="entry name" value="AAA"/>
    <property type="match status" value="1"/>
</dbReference>
<dbReference type="GeneID" id="68113226"/>
<dbReference type="Proteomes" id="UP000444721">
    <property type="component" value="Unassembled WGS sequence"/>
</dbReference>
<dbReference type="VEuPathDB" id="AmoebaDB:NfTy_043430"/>
<dbReference type="PANTHER" id="PTHR14690:SF0">
    <property type="entry name" value="IQ MOTIF CONTAINING WITH AAA DOMAIN 1"/>
    <property type="match status" value="1"/>
</dbReference>
<dbReference type="PANTHER" id="PTHR14690">
    <property type="entry name" value="IQ MOTIF CONTAINING WITH AAA DOMAIN 1"/>
    <property type="match status" value="1"/>
</dbReference>
<evidence type="ECO:0000313" key="4">
    <source>
        <dbReference type="Proteomes" id="UP000444721"/>
    </source>
</evidence>
<dbReference type="GO" id="GO:0005524">
    <property type="term" value="F:ATP binding"/>
    <property type="evidence" value="ECO:0007669"/>
    <property type="project" value="InterPro"/>
</dbReference>
<keyword evidence="4" id="KW-1185">Reference proteome</keyword>
<dbReference type="InterPro" id="IPR003593">
    <property type="entry name" value="AAA+_ATPase"/>
</dbReference>
<dbReference type="VEuPathDB" id="AmoebaDB:NF0120900"/>
<feature type="region of interest" description="Disordered" evidence="1">
    <location>
        <begin position="400"/>
        <end position="432"/>
    </location>
</feature>
<sequence>MKDESKFIPTISTLLKQLVEKWRDRMSSLDFDQKFDKSLLRKELMEGDQGIEEEIRKKVDNQIREELDNLRMQLESENPPKKPTKEKPPPKPKEEVKMPSSEAFFSDLASMGIITKVPPITLDSFLGEPRLIGSILEWEEPSLAQIRNLCQELILFMSTPTVHKAAPPLRSILFYGHKGTGKTHLAHAISHELGAVFFDLSPAVTQNICTEQSEATTMIGKVFRVAKDMQPAIIYIDDFDTIIKGKGKGKTKANMKRLRKPLLTQMKAMSPDDRILIIANMNEPWDADAALFGDFFDRMIYTTLPDYSSCRVIWKTLLEKAMARPLSEEFDIHTLAHISTNYTVESIKLIIESVINERRIAKLDTKPLQVDEFVVPLSKIYPIYQQDDLKMKQFTQKLPQKYRKKTKEEKEKERQDLEAKMAEEKNKNKKKK</sequence>
<evidence type="ECO:0000313" key="3">
    <source>
        <dbReference type="EMBL" id="KAF0975256.1"/>
    </source>
</evidence>
<feature type="compositionally biased region" description="Basic and acidic residues" evidence="1">
    <location>
        <begin position="406"/>
        <end position="426"/>
    </location>
</feature>
<dbReference type="Pfam" id="PF00004">
    <property type="entry name" value="AAA"/>
    <property type="match status" value="1"/>
</dbReference>